<gene>
    <name evidence="2" type="ORF">M6B38_315020</name>
</gene>
<proteinExistence type="predicted"/>
<dbReference type="AlphaFoldDB" id="A0AAX6HFL4"/>
<reference evidence="2" key="1">
    <citation type="journal article" date="2023" name="GigaByte">
        <title>Genome assembly of the bearded iris, Iris pallida Lam.</title>
        <authorList>
            <person name="Bruccoleri R.E."/>
            <person name="Oakeley E.J."/>
            <person name="Faust A.M.E."/>
            <person name="Altorfer M."/>
            <person name="Dessus-Babus S."/>
            <person name="Burckhardt D."/>
            <person name="Oertli M."/>
            <person name="Naumann U."/>
            <person name="Petersen F."/>
            <person name="Wong J."/>
        </authorList>
    </citation>
    <scope>NUCLEOTIDE SEQUENCE</scope>
    <source>
        <strain evidence="2">GSM-AAB239-AS_SAM_17_03QT</strain>
    </source>
</reference>
<name>A0AAX6HFL4_IRIPA</name>
<feature type="transmembrane region" description="Helical" evidence="1">
    <location>
        <begin position="70"/>
        <end position="89"/>
    </location>
</feature>
<protein>
    <submittedName>
        <fullName evidence="2">Uncharacterized protein</fullName>
    </submittedName>
</protein>
<evidence type="ECO:0000256" key="1">
    <source>
        <dbReference type="SAM" id="Phobius"/>
    </source>
</evidence>
<organism evidence="2 3">
    <name type="scientific">Iris pallida</name>
    <name type="common">Sweet iris</name>
    <dbReference type="NCBI Taxonomy" id="29817"/>
    <lineage>
        <taxon>Eukaryota</taxon>
        <taxon>Viridiplantae</taxon>
        <taxon>Streptophyta</taxon>
        <taxon>Embryophyta</taxon>
        <taxon>Tracheophyta</taxon>
        <taxon>Spermatophyta</taxon>
        <taxon>Magnoliopsida</taxon>
        <taxon>Liliopsida</taxon>
        <taxon>Asparagales</taxon>
        <taxon>Iridaceae</taxon>
        <taxon>Iridoideae</taxon>
        <taxon>Irideae</taxon>
        <taxon>Iris</taxon>
    </lineage>
</organism>
<comment type="caution">
    <text evidence="2">The sequence shown here is derived from an EMBL/GenBank/DDBJ whole genome shotgun (WGS) entry which is preliminary data.</text>
</comment>
<reference evidence="2" key="2">
    <citation type="submission" date="2023-04" db="EMBL/GenBank/DDBJ databases">
        <authorList>
            <person name="Bruccoleri R.E."/>
            <person name="Oakeley E.J."/>
            <person name="Faust A.-M."/>
            <person name="Dessus-Babus S."/>
            <person name="Altorfer M."/>
            <person name="Burckhardt D."/>
            <person name="Oertli M."/>
            <person name="Naumann U."/>
            <person name="Petersen F."/>
            <person name="Wong J."/>
        </authorList>
    </citation>
    <scope>NUCLEOTIDE SEQUENCE</scope>
    <source>
        <strain evidence="2">GSM-AAB239-AS_SAM_17_03QT</strain>
        <tissue evidence="2">Leaf</tissue>
    </source>
</reference>
<dbReference type="EMBL" id="JANAVB010009999">
    <property type="protein sequence ID" value="KAJ6839468.1"/>
    <property type="molecule type" value="Genomic_DNA"/>
</dbReference>
<keyword evidence="3" id="KW-1185">Reference proteome</keyword>
<evidence type="ECO:0000313" key="2">
    <source>
        <dbReference type="EMBL" id="KAJ6839468.1"/>
    </source>
</evidence>
<keyword evidence="1" id="KW-1133">Transmembrane helix</keyword>
<accession>A0AAX6HFL4</accession>
<sequence>MARRVLLQHLAGRDTLARLMRIQDLLTLRRRHVRTNALLWITHNGGGIYKLVHHPTIRCRGAMSHHHPEVTALVTFRGLTMVINVYYIMEYSWYLFD</sequence>
<keyword evidence="1" id="KW-0812">Transmembrane</keyword>
<keyword evidence="1" id="KW-0472">Membrane</keyword>
<evidence type="ECO:0000313" key="3">
    <source>
        <dbReference type="Proteomes" id="UP001140949"/>
    </source>
</evidence>
<dbReference type="Proteomes" id="UP001140949">
    <property type="component" value="Unassembled WGS sequence"/>
</dbReference>